<dbReference type="NCBIfam" id="TIGR03991">
    <property type="entry name" value="alt_bact_glmU"/>
    <property type="match status" value="1"/>
</dbReference>
<accession>A0ABU9EBV2</accession>
<keyword evidence="1 3" id="KW-0808">Transferase</keyword>
<evidence type="ECO:0000256" key="1">
    <source>
        <dbReference type="ARBA" id="ARBA00022679"/>
    </source>
</evidence>
<dbReference type="Proteomes" id="UP001484239">
    <property type="component" value="Unassembled WGS sequence"/>
</dbReference>
<evidence type="ECO:0000256" key="2">
    <source>
        <dbReference type="ARBA" id="ARBA00023315"/>
    </source>
</evidence>
<dbReference type="InterPro" id="IPR011004">
    <property type="entry name" value="Trimer_LpxA-like_sf"/>
</dbReference>
<reference evidence="3 4" key="1">
    <citation type="submission" date="2024-02" db="EMBL/GenBank/DDBJ databases">
        <title>A novel Gemmatimonadota bacterium.</title>
        <authorList>
            <person name="Du Z.-J."/>
            <person name="Ye Y.-Q."/>
        </authorList>
    </citation>
    <scope>NUCLEOTIDE SEQUENCE [LARGE SCALE GENOMIC DNA]</scope>
    <source>
        <strain evidence="3 4">DH-20</strain>
    </source>
</reference>
<dbReference type="SUPFAM" id="SSF51161">
    <property type="entry name" value="Trimeric LpxA-like enzymes"/>
    <property type="match status" value="1"/>
</dbReference>
<proteinExistence type="predicted"/>
<organism evidence="3 4">
    <name type="scientific">Gaopeijia maritima</name>
    <dbReference type="NCBI Taxonomy" id="3119007"/>
    <lineage>
        <taxon>Bacteria</taxon>
        <taxon>Pseudomonadati</taxon>
        <taxon>Gemmatimonadota</taxon>
        <taxon>Longimicrobiia</taxon>
        <taxon>Gaopeijiales</taxon>
        <taxon>Gaopeijiaceae</taxon>
        <taxon>Gaopeijia</taxon>
    </lineage>
</organism>
<sequence>MHADAVAVLFDDARARRWSPFAETRPVGEIRFGSSLLRERVERLSGRRCAAHLAGAHLAGWDEPDAPPAVAEEQIDTSVHRLYWSSRAAALRLPALPLDRRVALRVGDAVVGWGVPAGDPGPSAEQMARPELHPDDEVLAVEADLLAWPWTLVARCMGRLALDLAEAHDAARDPGALPGVHRLGDHPLHLEEGASIGPGVVLDLRAGPIRLEAGAEVDGPARLTGPLHLGPGSLVFGGSLARVATGPVCKLRGEIADSVFLGYANKAHDGYLGHALVGRWVNLGANTTNSDLKNSYGSVRVTLPHGRVDTNLMKVGAFLGDHVKTGIGTLLTTGGMVGAGSNVFGGGPAAPAYLPAFSWSSAAGVEPFRFDKFVEIAQAAMARRDKTLTPGVESVLRRLRASVHGA</sequence>
<gene>
    <name evidence="3" type="ORF">WI372_14570</name>
</gene>
<dbReference type="InterPro" id="IPR023917">
    <property type="entry name" value="Bifunctiontional_GlmU_bac-type"/>
</dbReference>
<name>A0ABU9EBV2_9BACT</name>
<dbReference type="InterPro" id="IPR050065">
    <property type="entry name" value="GlmU-like"/>
</dbReference>
<protein>
    <submittedName>
        <fullName evidence="3">Sugar nucleotidyl transferase</fullName>
    </submittedName>
</protein>
<dbReference type="Gene3D" id="2.160.10.10">
    <property type="entry name" value="Hexapeptide repeat proteins"/>
    <property type="match status" value="1"/>
</dbReference>
<comment type="caution">
    <text evidence="3">The sequence shown here is derived from an EMBL/GenBank/DDBJ whole genome shotgun (WGS) entry which is preliminary data.</text>
</comment>
<evidence type="ECO:0000313" key="3">
    <source>
        <dbReference type="EMBL" id="MEK9502214.1"/>
    </source>
</evidence>
<dbReference type="EMBL" id="JBBHLI010000010">
    <property type="protein sequence ID" value="MEK9502214.1"/>
    <property type="molecule type" value="Genomic_DNA"/>
</dbReference>
<dbReference type="GO" id="GO:0016740">
    <property type="term" value="F:transferase activity"/>
    <property type="evidence" value="ECO:0007669"/>
    <property type="project" value="UniProtKB-KW"/>
</dbReference>
<dbReference type="PANTHER" id="PTHR43584">
    <property type="entry name" value="NUCLEOTIDYL TRANSFERASE"/>
    <property type="match status" value="1"/>
</dbReference>
<evidence type="ECO:0000313" key="4">
    <source>
        <dbReference type="Proteomes" id="UP001484239"/>
    </source>
</evidence>
<dbReference type="PANTHER" id="PTHR43584:SF9">
    <property type="entry name" value="TRANSFERASE HEXAPEPTIDE REPEAT CONTAINING PROTEIN"/>
    <property type="match status" value="1"/>
</dbReference>
<dbReference type="RefSeq" id="WP_405274558.1">
    <property type="nucleotide sequence ID" value="NZ_CP144380.1"/>
</dbReference>
<dbReference type="Pfam" id="PF13562">
    <property type="entry name" value="NTP_transf_4"/>
    <property type="match status" value="1"/>
</dbReference>
<keyword evidence="2" id="KW-0012">Acyltransferase</keyword>
<keyword evidence="4" id="KW-1185">Reference proteome</keyword>